<reference evidence="2 3" key="1">
    <citation type="submission" date="2022-05" db="EMBL/GenBank/DDBJ databases">
        <authorList>
            <consortium name="Genoscope - CEA"/>
            <person name="William W."/>
        </authorList>
    </citation>
    <scope>NUCLEOTIDE SEQUENCE [LARGE SCALE GENOMIC DNA]</scope>
</reference>
<feature type="transmembrane region" description="Helical" evidence="1">
    <location>
        <begin position="168"/>
        <end position="192"/>
    </location>
</feature>
<sequence length="594" mass="67884">AGVIQSYQGQGLLDDAPLLQRQDPLEDFKKFNRNDQVFQEYDPPSGDDSKMGWKRSRPPTWRLSLWKAMKHAFYIQILAALSLLEDIVLYMVETFTAGVVQSCQGQEQQDGASLLHDQDPLDDFRKFNRNDEIFQEYDPPSGDNSKMGWKRSRPPTWRLSLWKAMKCAFCLQILGGVALGSLAISILILNLRTLDFCFNVQKTNWTAVSKRYQRIIVTVAVIETFVIQLWSLLLMLTIFESSLIKKLNLITLNLLGASFDTCFRLYCQMYGVNVKSWMSYPLNCLFVFLLVMNSLLIGREIAKNNERSKRIKKTIKVMAMLVAQFAFGIPVTFGLVYALIPLYGKAPQTYRAIITGALPLVTAIPKVIVRLGAQRIDFLHPGDSHVLLNVLFSASAIVFRVMQADLFEIKLFTLLSFAHGAIDLLERLTVVIRDYVWYFIYKKLKRDERETILKANRFRLQRSMRFVADMSIQMILGESTSLIAAVGFFQIYKFIYSGQKALSVITEFFTRVSIAISIDFGFNSLSFWLQMSYMNVAIDRVWKKSWRKHMVIAFIVTALTMLYFAGRLLPIVSAKSSSNSTMSNANCSQLILES</sequence>
<feature type="transmembrane region" description="Helical" evidence="1">
    <location>
        <begin position="317"/>
        <end position="340"/>
    </location>
</feature>
<feature type="transmembrane region" description="Helical" evidence="1">
    <location>
        <begin position="508"/>
        <end position="529"/>
    </location>
</feature>
<accession>A0ABN8S9M7</accession>
<feature type="non-terminal residue" evidence="2">
    <location>
        <position position="1"/>
    </location>
</feature>
<feature type="transmembrane region" description="Helical" evidence="1">
    <location>
        <begin position="278"/>
        <end position="297"/>
    </location>
</feature>
<evidence type="ECO:0000313" key="2">
    <source>
        <dbReference type="EMBL" id="CAH3187421.1"/>
    </source>
</evidence>
<gene>
    <name evidence="2" type="ORF">PEVE_00017645</name>
</gene>
<keyword evidence="3" id="KW-1185">Reference proteome</keyword>
<feature type="transmembrane region" description="Helical" evidence="1">
    <location>
        <begin position="466"/>
        <end position="488"/>
    </location>
</feature>
<evidence type="ECO:0000313" key="3">
    <source>
        <dbReference type="Proteomes" id="UP001159427"/>
    </source>
</evidence>
<keyword evidence="1" id="KW-0472">Membrane</keyword>
<dbReference type="EMBL" id="CALNXI010002417">
    <property type="protein sequence ID" value="CAH3187421.1"/>
    <property type="molecule type" value="Genomic_DNA"/>
</dbReference>
<feature type="transmembrane region" description="Helical" evidence="1">
    <location>
        <begin position="385"/>
        <end position="404"/>
    </location>
</feature>
<comment type="caution">
    <text evidence="2">The sequence shown here is derived from an EMBL/GenBank/DDBJ whole genome shotgun (WGS) entry which is preliminary data.</text>
</comment>
<feature type="transmembrane region" description="Helical" evidence="1">
    <location>
        <begin position="550"/>
        <end position="572"/>
    </location>
</feature>
<organism evidence="2 3">
    <name type="scientific">Porites evermanni</name>
    <dbReference type="NCBI Taxonomy" id="104178"/>
    <lineage>
        <taxon>Eukaryota</taxon>
        <taxon>Metazoa</taxon>
        <taxon>Cnidaria</taxon>
        <taxon>Anthozoa</taxon>
        <taxon>Hexacorallia</taxon>
        <taxon>Scleractinia</taxon>
        <taxon>Fungiina</taxon>
        <taxon>Poritidae</taxon>
        <taxon>Porites</taxon>
    </lineage>
</organism>
<feature type="transmembrane region" description="Helical" evidence="1">
    <location>
        <begin position="352"/>
        <end position="373"/>
    </location>
</feature>
<proteinExistence type="predicted"/>
<name>A0ABN8S9M7_9CNID</name>
<dbReference type="Proteomes" id="UP001159427">
    <property type="component" value="Unassembled WGS sequence"/>
</dbReference>
<keyword evidence="1" id="KW-1133">Transmembrane helix</keyword>
<feature type="transmembrane region" description="Helical" evidence="1">
    <location>
        <begin position="212"/>
        <end position="235"/>
    </location>
</feature>
<keyword evidence="1" id="KW-0812">Transmembrane</keyword>
<evidence type="ECO:0000256" key="1">
    <source>
        <dbReference type="SAM" id="Phobius"/>
    </source>
</evidence>
<protein>
    <submittedName>
        <fullName evidence="2">Uncharacterized protein</fullName>
    </submittedName>
</protein>